<feature type="region of interest" description="Disordered" evidence="11">
    <location>
        <begin position="263"/>
        <end position="290"/>
    </location>
</feature>
<evidence type="ECO:0000256" key="2">
    <source>
        <dbReference type="ARBA" id="ARBA00001946"/>
    </source>
</evidence>
<dbReference type="InterPro" id="IPR000380">
    <property type="entry name" value="Topo_IA"/>
</dbReference>
<dbReference type="SUPFAM" id="SSF56712">
    <property type="entry name" value="Prokaryotic type I DNA topoisomerase"/>
    <property type="match status" value="2"/>
</dbReference>
<keyword evidence="9 10" id="KW-0413">Isomerase</keyword>
<dbReference type="EC" id="5.6.2.1" evidence="4 10"/>
<evidence type="ECO:0000256" key="11">
    <source>
        <dbReference type="SAM" id="MobiDB-lite"/>
    </source>
</evidence>
<dbReference type="GO" id="GO:0003677">
    <property type="term" value="F:DNA binding"/>
    <property type="evidence" value="ECO:0007669"/>
    <property type="project" value="UniProtKB-KW"/>
</dbReference>
<sequence>MGRIKVLNVAEKPSVASAIVSILSKGESNKKKSYSKYNPVFTFDYKMENETWSMFVTSVTGHLTDQKFDDKYKNWNNTDPHELFDAKITIYIDKDKKPIENNLKKYSKDCNVLILWLDCDREGEHICFEVINACSVTNKKLKIHRAQFSAVTEKDIKYAINNLKSPNKNLAQSVDVRREIDLRMGSIFTRFMTIRYFKLVQNDTKIISYGPCQFPTLGFVVNRYLQIKNFNNEYYWTIKMGYLYQDKNSNNSNLFLDNIGKNKKEREKKKKKGKKKKNCSDYYSSDDDANNSYDKDKKPIENNLKKYSKDCNVLILWLDCDREGEHICFEVINACSVTNKKLKIHRAQFSAVTEKDIKYAINNLKSPNKNLAQSVDVRREIDLRMGSIFTRFMTIRYFKLVQNDTKIISYGPCQFPTLGFVVNRYLQIKNFNNEYYWTIKMGYLYQDKNSNNSNLFLDNIGKNKKEREKKKKKGKKKKNCRDYYSSDDDANNSYGINNRPYSSNTNYVVDFTWSRLKLFDHLGVVLIYEDLLKNPLCRISNIFEKEVKKYRPFPLNTLQMTKLVSKYFHISSKECMNIAEKLYSKGYISYPRTETNYFVDSMNLRKIIHELKKNNIFGNYATKLAEKNSCKPRKGKLNDKAHPPIHPVKNMNKANNVDFKEWKIYEFICRHFLAVCSDDAIGFDTKVVANIGEEQFYCKGLKIKNKNYLEIYIYEKWNDKILPPFQINDEFYPYSLVVEEGITQPPKYLSESDLLSLMDKYGIGTDATMHEHIENIQKRNYVYKNSKNLFIPTKLGIALILSYKKFKDIGVDLTEPSLRAKMERDMFLVASGEKGKNEIIRNYIDIMKYIYQEIYNRIDLLDENINYYINNPKIQS</sequence>
<dbReference type="InterPro" id="IPR013826">
    <property type="entry name" value="Topo_IA_cen_sub3"/>
</dbReference>
<evidence type="ECO:0000313" key="15">
    <source>
        <dbReference type="Proteomes" id="UP000219860"/>
    </source>
</evidence>
<keyword evidence="5" id="KW-0479">Metal-binding</keyword>
<dbReference type="EMBL" id="LT608261">
    <property type="protein sequence ID" value="SCM16873.1"/>
    <property type="molecule type" value="Genomic_DNA"/>
</dbReference>
<dbReference type="InterPro" id="IPR013824">
    <property type="entry name" value="Topo_IA_cen_sub1"/>
</dbReference>
<comment type="similarity">
    <text evidence="3 10">Belongs to the type IA topoisomerase family.</text>
</comment>
<dbReference type="InterPro" id="IPR013497">
    <property type="entry name" value="Topo_IA_cen"/>
</dbReference>
<evidence type="ECO:0000256" key="9">
    <source>
        <dbReference type="ARBA" id="ARBA00023235"/>
    </source>
</evidence>
<comment type="function">
    <text evidence="10">Introduces a single-strand break via transesterification at a target site in duplex DNA. Releases the supercoiling and torsional tension of DNA introduced during the DNA replication and transcription by transiently cleaving and rejoining one strand of the DNA duplex. The scissile phosphodiester is attacked by the catalytic tyrosine of the enzyme, resulting in the formation of a DNA-(5'-phosphotyrosyl)-enzyme intermediate and the expulsion of a 3'-OH DNA strand.</text>
</comment>
<protein>
    <recommendedName>
        <fullName evidence="4 10">DNA topoisomerase</fullName>
        <ecNumber evidence="4 10">5.6.2.1</ecNumber>
    </recommendedName>
</protein>
<evidence type="ECO:0000256" key="3">
    <source>
        <dbReference type="ARBA" id="ARBA00009446"/>
    </source>
</evidence>
<comment type="catalytic activity">
    <reaction evidence="1 10">
        <text>ATP-independent breakage of single-stranded DNA, followed by passage and rejoining.</text>
        <dbReference type="EC" id="5.6.2.1"/>
    </reaction>
</comment>
<dbReference type="PROSITE" id="PS50880">
    <property type="entry name" value="TOPRIM"/>
    <property type="match status" value="1"/>
</dbReference>
<reference evidence="14 15" key="1">
    <citation type="submission" date="2016-08" db="EMBL/GenBank/DDBJ databases">
        <authorList>
            <consortium name="Pathogen Informatics"/>
        </authorList>
    </citation>
    <scope>NUCLEOTIDE SEQUENCE [LARGE SCALE GENOMIC DNA]</scope>
    <source>
        <strain evidence="14 15">SP11 Antwerpcl1</strain>
    </source>
</reference>
<dbReference type="PANTHER" id="PTHR11390:SF21">
    <property type="entry name" value="DNA TOPOISOMERASE 3-ALPHA"/>
    <property type="match status" value="1"/>
</dbReference>
<feature type="domain" description="Topo IA-type catalytic" evidence="13">
    <location>
        <begin position="368"/>
        <end position="851"/>
    </location>
</feature>
<dbReference type="AlphaFoldDB" id="A0A1D3LT53"/>
<feature type="compositionally biased region" description="Basic residues" evidence="11">
    <location>
        <begin position="467"/>
        <end position="479"/>
    </location>
</feature>
<organism evidence="14 15">
    <name type="scientific">Plasmodium berghei</name>
    <dbReference type="NCBI Taxonomy" id="5821"/>
    <lineage>
        <taxon>Eukaryota</taxon>
        <taxon>Sar</taxon>
        <taxon>Alveolata</taxon>
        <taxon>Apicomplexa</taxon>
        <taxon>Aconoidasida</taxon>
        <taxon>Haemosporida</taxon>
        <taxon>Plasmodiidae</taxon>
        <taxon>Plasmodium</taxon>
        <taxon>Plasmodium (Vinckeia)</taxon>
    </lineage>
</organism>
<dbReference type="Gene3D" id="3.40.50.140">
    <property type="match status" value="2"/>
</dbReference>
<dbReference type="PROSITE" id="PS52039">
    <property type="entry name" value="TOPO_IA_2"/>
    <property type="match status" value="2"/>
</dbReference>
<dbReference type="InterPro" id="IPR023405">
    <property type="entry name" value="Topo_IA_core_domain"/>
</dbReference>
<dbReference type="FunFam" id="3.40.50.140:FF:000003">
    <property type="entry name" value="DNA topoisomerase"/>
    <property type="match status" value="1"/>
</dbReference>
<evidence type="ECO:0000259" key="12">
    <source>
        <dbReference type="PROSITE" id="PS50880"/>
    </source>
</evidence>
<evidence type="ECO:0000259" key="13">
    <source>
        <dbReference type="PROSITE" id="PS52039"/>
    </source>
</evidence>
<dbReference type="GO" id="GO:0005634">
    <property type="term" value="C:nucleus"/>
    <property type="evidence" value="ECO:0007669"/>
    <property type="project" value="TreeGrafter"/>
</dbReference>
<dbReference type="InterPro" id="IPR003601">
    <property type="entry name" value="Topo_IA_2"/>
</dbReference>
<dbReference type="PRINTS" id="PR00417">
    <property type="entry name" value="PRTPISMRASEI"/>
</dbReference>
<feature type="compositionally biased region" description="Basic residues" evidence="11">
    <location>
        <begin position="266"/>
        <end position="277"/>
    </location>
</feature>
<dbReference type="CDD" id="cd03362">
    <property type="entry name" value="TOPRIM_TopoIA_TopoIII"/>
    <property type="match status" value="1"/>
</dbReference>
<dbReference type="InterPro" id="IPR034144">
    <property type="entry name" value="TOPRIM_TopoIII"/>
</dbReference>
<dbReference type="GO" id="GO:0031422">
    <property type="term" value="C:RecQ family helicase-topoisomerase III complex"/>
    <property type="evidence" value="ECO:0007669"/>
    <property type="project" value="TreeGrafter"/>
</dbReference>
<dbReference type="FunFam" id="1.10.290.10:FF:000003">
    <property type="entry name" value="DNA topoisomerase"/>
    <property type="match status" value="1"/>
</dbReference>
<dbReference type="Pfam" id="PF01131">
    <property type="entry name" value="Topoisom_bac"/>
    <property type="match status" value="2"/>
</dbReference>
<evidence type="ECO:0000256" key="1">
    <source>
        <dbReference type="ARBA" id="ARBA00000213"/>
    </source>
</evidence>
<gene>
    <name evidence="14" type="primary">TOP3</name>
    <name evidence="14" type="ORF">PBSP11A_000410600</name>
</gene>
<dbReference type="VEuPathDB" id="PlasmoDB:PBANKA_1360000"/>
<dbReference type="OrthoDB" id="430051at2759"/>
<dbReference type="PROSITE" id="PS00396">
    <property type="entry name" value="TOPO_IA_1"/>
    <property type="match status" value="1"/>
</dbReference>
<feature type="domain" description="Topo IA-type catalytic" evidence="13">
    <location>
        <begin position="167"/>
        <end position="254"/>
    </location>
</feature>
<evidence type="ECO:0000256" key="7">
    <source>
        <dbReference type="ARBA" id="ARBA00023029"/>
    </source>
</evidence>
<keyword evidence="8 10" id="KW-0238">DNA-binding</keyword>
<comment type="cofactor">
    <cofactor evidence="2">
        <name>Mg(2+)</name>
        <dbReference type="ChEBI" id="CHEBI:18420"/>
    </cofactor>
</comment>
<evidence type="ECO:0000256" key="4">
    <source>
        <dbReference type="ARBA" id="ARBA00012891"/>
    </source>
</evidence>
<feature type="domain" description="Toprim" evidence="12">
    <location>
        <begin position="5"/>
        <end position="151"/>
    </location>
</feature>
<evidence type="ECO:0000256" key="6">
    <source>
        <dbReference type="ARBA" id="ARBA00022833"/>
    </source>
</evidence>
<evidence type="ECO:0000256" key="5">
    <source>
        <dbReference type="ARBA" id="ARBA00022723"/>
    </source>
</evidence>
<keyword evidence="7 10" id="KW-0799">Topoisomerase</keyword>
<dbReference type="Gene3D" id="2.70.20.10">
    <property type="entry name" value="Topoisomerase I, domain 3"/>
    <property type="match status" value="1"/>
</dbReference>
<dbReference type="SMART" id="SM00436">
    <property type="entry name" value="TOP1Bc"/>
    <property type="match status" value="2"/>
</dbReference>
<dbReference type="InterPro" id="IPR003602">
    <property type="entry name" value="Topo_IA_DNA-bd_dom"/>
</dbReference>
<dbReference type="InterPro" id="IPR006171">
    <property type="entry name" value="TOPRIM_dom"/>
</dbReference>
<proteinExistence type="inferred from homology"/>
<dbReference type="Pfam" id="PF01751">
    <property type="entry name" value="Toprim"/>
    <property type="match status" value="2"/>
</dbReference>
<dbReference type="Proteomes" id="UP000219860">
    <property type="component" value="Chromosome 13"/>
</dbReference>
<dbReference type="Gene3D" id="1.10.460.10">
    <property type="entry name" value="Topoisomerase I, domain 2"/>
    <property type="match status" value="2"/>
</dbReference>
<dbReference type="PANTHER" id="PTHR11390">
    <property type="entry name" value="PROKARYOTIC DNA TOPOISOMERASE"/>
    <property type="match status" value="1"/>
</dbReference>
<dbReference type="Gene3D" id="1.10.290.10">
    <property type="entry name" value="Topoisomerase I, domain 4"/>
    <property type="match status" value="1"/>
</dbReference>
<dbReference type="GO" id="GO:0006281">
    <property type="term" value="P:DNA repair"/>
    <property type="evidence" value="ECO:0007669"/>
    <property type="project" value="TreeGrafter"/>
</dbReference>
<evidence type="ECO:0000256" key="10">
    <source>
        <dbReference type="RuleBase" id="RU362092"/>
    </source>
</evidence>
<accession>A0A1D3LT53</accession>
<dbReference type="SMART" id="SM00437">
    <property type="entry name" value="TOP1Ac"/>
    <property type="match status" value="1"/>
</dbReference>
<keyword evidence="6" id="KW-0862">Zinc</keyword>
<name>A0A1D3LT53_PLABE</name>
<dbReference type="SMART" id="SM00493">
    <property type="entry name" value="TOPRIM"/>
    <property type="match status" value="2"/>
</dbReference>
<dbReference type="GO" id="GO:0006310">
    <property type="term" value="P:DNA recombination"/>
    <property type="evidence" value="ECO:0007669"/>
    <property type="project" value="TreeGrafter"/>
</dbReference>
<dbReference type="GO" id="GO:0006265">
    <property type="term" value="P:DNA topological change"/>
    <property type="evidence" value="ECO:0007669"/>
    <property type="project" value="InterPro"/>
</dbReference>
<evidence type="ECO:0000256" key="8">
    <source>
        <dbReference type="ARBA" id="ARBA00023125"/>
    </source>
</evidence>
<dbReference type="CDD" id="cd00186">
    <property type="entry name" value="TOP1Ac"/>
    <property type="match status" value="1"/>
</dbReference>
<dbReference type="GO" id="GO:0003917">
    <property type="term" value="F:DNA topoisomerase type I (single strand cut, ATP-independent) activity"/>
    <property type="evidence" value="ECO:0007669"/>
    <property type="project" value="UniProtKB-EC"/>
</dbReference>
<dbReference type="InterPro" id="IPR013825">
    <property type="entry name" value="Topo_IA_cen_sub2"/>
</dbReference>
<dbReference type="GO" id="GO:0046872">
    <property type="term" value="F:metal ion binding"/>
    <property type="evidence" value="ECO:0007669"/>
    <property type="project" value="UniProtKB-KW"/>
</dbReference>
<evidence type="ECO:0000313" key="14">
    <source>
        <dbReference type="EMBL" id="SCM16873.1"/>
    </source>
</evidence>
<feature type="region of interest" description="Disordered" evidence="11">
    <location>
        <begin position="464"/>
        <end position="484"/>
    </location>
</feature>
<dbReference type="InterPro" id="IPR023406">
    <property type="entry name" value="Topo_IA_AS"/>
</dbReference>